<dbReference type="RefSeq" id="WP_077132014.1">
    <property type="nucleotide sequence ID" value="NZ_CP014263.1"/>
</dbReference>
<dbReference type="AlphaFoldDB" id="A0A1P9WYW8"/>
<sequence length="63" mass="7466">MEATIDKEQLSRSLKQLAVNEPDFVKTLLREITEELKRAKRQRLEQIVNEDFAEYEDVFRALA</sequence>
<gene>
    <name evidence="1" type="ORF">AWR27_15415</name>
</gene>
<dbReference type="STRING" id="1178516.AWR27_15415"/>
<reference evidence="1 2" key="1">
    <citation type="submission" date="2016-01" db="EMBL/GenBank/DDBJ databases">
        <authorList>
            <person name="Oliw E.H."/>
        </authorList>
    </citation>
    <scope>NUCLEOTIDE SEQUENCE [LARGE SCALE GENOMIC DNA]</scope>
    <source>
        <strain evidence="1 2">DY10</strain>
    </source>
</reference>
<dbReference type="EMBL" id="CP014263">
    <property type="protein sequence ID" value="AQG80586.1"/>
    <property type="molecule type" value="Genomic_DNA"/>
</dbReference>
<evidence type="ECO:0000313" key="1">
    <source>
        <dbReference type="EMBL" id="AQG80586.1"/>
    </source>
</evidence>
<proteinExistence type="predicted"/>
<dbReference type="KEGG" id="smon:AWR27_15415"/>
<dbReference type="Proteomes" id="UP000187941">
    <property type="component" value="Chromosome"/>
</dbReference>
<keyword evidence="2" id="KW-1185">Reference proteome</keyword>
<evidence type="ECO:0000313" key="2">
    <source>
        <dbReference type="Proteomes" id="UP000187941"/>
    </source>
</evidence>
<dbReference type="OrthoDB" id="965473at2"/>
<protein>
    <submittedName>
        <fullName evidence="1">Uncharacterized protein</fullName>
    </submittedName>
</protein>
<accession>A0A1P9WYW8</accession>
<name>A0A1P9WYW8_9BACT</name>
<organism evidence="1 2">
    <name type="scientific">Spirosoma montaniterrae</name>
    <dbReference type="NCBI Taxonomy" id="1178516"/>
    <lineage>
        <taxon>Bacteria</taxon>
        <taxon>Pseudomonadati</taxon>
        <taxon>Bacteroidota</taxon>
        <taxon>Cytophagia</taxon>
        <taxon>Cytophagales</taxon>
        <taxon>Cytophagaceae</taxon>
        <taxon>Spirosoma</taxon>
    </lineage>
</organism>